<comment type="caution">
    <text evidence="1">The sequence shown here is derived from an EMBL/GenBank/DDBJ whole genome shotgun (WGS) entry which is preliminary data.</text>
</comment>
<dbReference type="AlphaFoldDB" id="A0A9W6QPS0"/>
<dbReference type="Proteomes" id="UP001165042">
    <property type="component" value="Unassembled WGS sequence"/>
</dbReference>
<name>A0A9W6QPS0_9PSEU</name>
<sequence>MEWRRRATMVSIALGAAYAGQQVLPDAGWLLGVVGGVAVNIATNTSRMPTRSPDLDVSYLHRLRVSA</sequence>
<dbReference type="EMBL" id="BSSD01000007">
    <property type="protein sequence ID" value="GLW93911.1"/>
    <property type="molecule type" value="Genomic_DNA"/>
</dbReference>
<evidence type="ECO:0000313" key="1">
    <source>
        <dbReference type="EMBL" id="GLW93911.1"/>
    </source>
</evidence>
<accession>A0A9W6QPS0</accession>
<evidence type="ECO:0000313" key="2">
    <source>
        <dbReference type="Proteomes" id="UP001165042"/>
    </source>
</evidence>
<proteinExistence type="predicted"/>
<keyword evidence="2" id="KW-1185">Reference proteome</keyword>
<protein>
    <submittedName>
        <fullName evidence="1">Uncharacterized protein</fullName>
    </submittedName>
</protein>
<gene>
    <name evidence="1" type="ORF">Aglo03_47270</name>
</gene>
<organism evidence="1 2">
    <name type="scientific">Actinokineospora globicatena</name>
    <dbReference type="NCBI Taxonomy" id="103729"/>
    <lineage>
        <taxon>Bacteria</taxon>
        <taxon>Bacillati</taxon>
        <taxon>Actinomycetota</taxon>
        <taxon>Actinomycetes</taxon>
        <taxon>Pseudonocardiales</taxon>
        <taxon>Pseudonocardiaceae</taxon>
        <taxon>Actinokineospora</taxon>
    </lineage>
</organism>
<reference evidence="1" key="1">
    <citation type="submission" date="2023-02" db="EMBL/GenBank/DDBJ databases">
        <title>Actinokineospora globicatena NBRC 15670.</title>
        <authorList>
            <person name="Ichikawa N."/>
            <person name="Sato H."/>
            <person name="Tonouchi N."/>
        </authorList>
    </citation>
    <scope>NUCLEOTIDE SEQUENCE</scope>
    <source>
        <strain evidence="1">NBRC 15670</strain>
    </source>
</reference>